<protein>
    <submittedName>
        <fullName evidence="3">SGNH/GDSL hydrolase family protein</fullName>
        <ecNumber evidence="3">3.1.-.-</ecNumber>
    </submittedName>
</protein>
<dbReference type="Gene3D" id="3.40.50.1110">
    <property type="entry name" value="SGNH hydrolase"/>
    <property type="match status" value="1"/>
</dbReference>
<dbReference type="SUPFAM" id="SSF52266">
    <property type="entry name" value="SGNH hydrolase"/>
    <property type="match status" value="1"/>
</dbReference>
<accession>A0ABU4FA82</accession>
<keyword evidence="3" id="KW-0378">Hydrolase</keyword>
<dbReference type="PANTHER" id="PTHR37981">
    <property type="entry name" value="LIPASE 2"/>
    <property type="match status" value="1"/>
</dbReference>
<feature type="region of interest" description="Disordered" evidence="1">
    <location>
        <begin position="98"/>
        <end position="117"/>
    </location>
</feature>
<reference evidence="3 4" key="1">
    <citation type="submission" date="2023-10" db="EMBL/GenBank/DDBJ databases">
        <title>Characterization of rhizosphere-enriched actinobacteria from wheat plants lab-grown on chernevaya soil.</title>
        <authorList>
            <person name="Tikhonova E.N."/>
            <person name="Konopkin A."/>
            <person name="Kravchenko I.K."/>
        </authorList>
    </citation>
    <scope>NUCLEOTIDE SEQUENCE [LARGE SCALE GENOMIC DNA]</scope>
    <source>
        <strain evidence="3 4">RR29</strain>
    </source>
</reference>
<dbReference type="InterPro" id="IPR013830">
    <property type="entry name" value="SGNH_hydro"/>
</dbReference>
<dbReference type="Pfam" id="PF13472">
    <property type="entry name" value="Lipase_GDSL_2"/>
    <property type="match status" value="1"/>
</dbReference>
<gene>
    <name evidence="3" type="ORF">R5A26_16185</name>
</gene>
<evidence type="ECO:0000256" key="1">
    <source>
        <dbReference type="SAM" id="MobiDB-lite"/>
    </source>
</evidence>
<feature type="compositionally biased region" description="Polar residues" evidence="1">
    <location>
        <begin position="101"/>
        <end position="117"/>
    </location>
</feature>
<evidence type="ECO:0000259" key="2">
    <source>
        <dbReference type="Pfam" id="PF13472"/>
    </source>
</evidence>
<dbReference type="GO" id="GO:0016787">
    <property type="term" value="F:hydrolase activity"/>
    <property type="evidence" value="ECO:0007669"/>
    <property type="project" value="UniProtKB-KW"/>
</dbReference>
<sequence>MGPLARTGMGVALACGVLVTAVSIGQSSDSSDKGHVKEISKGPYVALGDSYTSGPKIPPQTATPAGCDRSGRNYPALVAKELGLKAADFRDVSCSGATIPDLTTPQSTGNGTNPAQLSALNTDTRLVTLGIGGNDIGFSSMITKCVGTGTLFKLAERVTDITDKAPCEEKYTSGGTDKVAQKISTAGARLTRALNEIQRRAPEARVYVVGYPSILPAKGTRCGRGLPIAPGDVTFLREKQQELNTMLGERARAAGATYVDTFTPSAGHDACSPAATRWIEPLKPSSPAAMVHPNERGEQGMATAVLSTVKS</sequence>
<keyword evidence="4" id="KW-1185">Reference proteome</keyword>
<dbReference type="InterPro" id="IPR036514">
    <property type="entry name" value="SGNH_hydro_sf"/>
</dbReference>
<name>A0ABU4FA82_9ACTN</name>
<dbReference type="EMBL" id="JAWMAJ010000046">
    <property type="protein sequence ID" value="MDV7217492.1"/>
    <property type="molecule type" value="Genomic_DNA"/>
</dbReference>
<comment type="caution">
    <text evidence="3">The sequence shown here is derived from an EMBL/GenBank/DDBJ whole genome shotgun (WGS) entry which is preliminary data.</text>
</comment>
<evidence type="ECO:0000313" key="3">
    <source>
        <dbReference type="EMBL" id="MDV7217492.1"/>
    </source>
</evidence>
<organism evidence="3 4">
    <name type="scientific">Streptomyces prunicolor</name>
    <dbReference type="NCBI Taxonomy" id="67348"/>
    <lineage>
        <taxon>Bacteria</taxon>
        <taxon>Bacillati</taxon>
        <taxon>Actinomycetota</taxon>
        <taxon>Actinomycetes</taxon>
        <taxon>Kitasatosporales</taxon>
        <taxon>Streptomycetaceae</taxon>
        <taxon>Streptomyces</taxon>
    </lineage>
</organism>
<feature type="domain" description="SGNH hydrolase-type esterase" evidence="2">
    <location>
        <begin position="46"/>
        <end position="299"/>
    </location>
</feature>
<dbReference type="Proteomes" id="UP001187346">
    <property type="component" value="Unassembled WGS sequence"/>
</dbReference>
<dbReference type="PANTHER" id="PTHR37981:SF1">
    <property type="entry name" value="SGNH HYDROLASE-TYPE ESTERASE DOMAIN-CONTAINING PROTEIN"/>
    <property type="match status" value="1"/>
</dbReference>
<evidence type="ECO:0000313" key="4">
    <source>
        <dbReference type="Proteomes" id="UP001187346"/>
    </source>
</evidence>
<proteinExistence type="predicted"/>
<dbReference type="InterPro" id="IPR037460">
    <property type="entry name" value="SEST-like"/>
</dbReference>
<dbReference type="CDD" id="cd01823">
    <property type="entry name" value="SEST_like"/>
    <property type="match status" value="1"/>
</dbReference>
<dbReference type="RefSeq" id="WP_266880022.1">
    <property type="nucleotide sequence ID" value="NZ_JAPEMW010000003.1"/>
</dbReference>
<dbReference type="EC" id="3.1.-.-" evidence="3"/>